<feature type="region of interest" description="Disordered" evidence="1">
    <location>
        <begin position="231"/>
        <end position="259"/>
    </location>
</feature>
<keyword evidence="3" id="KW-1185">Reference proteome</keyword>
<gene>
    <name evidence="2" type="ORF">M378DRAFT_18483</name>
</gene>
<organism evidence="2 3">
    <name type="scientific">Amanita muscaria (strain Koide BX008)</name>
    <dbReference type="NCBI Taxonomy" id="946122"/>
    <lineage>
        <taxon>Eukaryota</taxon>
        <taxon>Fungi</taxon>
        <taxon>Dikarya</taxon>
        <taxon>Basidiomycota</taxon>
        <taxon>Agaricomycotina</taxon>
        <taxon>Agaricomycetes</taxon>
        <taxon>Agaricomycetidae</taxon>
        <taxon>Agaricales</taxon>
        <taxon>Pluteineae</taxon>
        <taxon>Amanitaceae</taxon>
        <taxon>Amanita</taxon>
    </lineage>
</organism>
<evidence type="ECO:0000313" key="3">
    <source>
        <dbReference type="Proteomes" id="UP000054549"/>
    </source>
</evidence>
<dbReference type="Pfam" id="PF14223">
    <property type="entry name" value="Retrotran_gag_2"/>
    <property type="match status" value="1"/>
</dbReference>
<dbReference type="EMBL" id="KN818615">
    <property type="protein sequence ID" value="KIL54856.1"/>
    <property type="molecule type" value="Genomic_DNA"/>
</dbReference>
<dbReference type="Proteomes" id="UP000054549">
    <property type="component" value="Unassembled WGS sequence"/>
</dbReference>
<dbReference type="InParanoid" id="A0A0C2WE38"/>
<evidence type="ECO:0000313" key="2">
    <source>
        <dbReference type="EMBL" id="KIL54856.1"/>
    </source>
</evidence>
<reference evidence="2 3" key="1">
    <citation type="submission" date="2014-04" db="EMBL/GenBank/DDBJ databases">
        <title>Evolutionary Origins and Diversification of the Mycorrhizal Mutualists.</title>
        <authorList>
            <consortium name="DOE Joint Genome Institute"/>
            <consortium name="Mycorrhizal Genomics Consortium"/>
            <person name="Kohler A."/>
            <person name="Kuo A."/>
            <person name="Nagy L.G."/>
            <person name="Floudas D."/>
            <person name="Copeland A."/>
            <person name="Barry K.W."/>
            <person name="Cichocki N."/>
            <person name="Veneault-Fourrey C."/>
            <person name="LaButti K."/>
            <person name="Lindquist E.A."/>
            <person name="Lipzen A."/>
            <person name="Lundell T."/>
            <person name="Morin E."/>
            <person name="Murat C."/>
            <person name="Riley R."/>
            <person name="Ohm R."/>
            <person name="Sun H."/>
            <person name="Tunlid A."/>
            <person name="Henrissat B."/>
            <person name="Grigoriev I.V."/>
            <person name="Hibbett D.S."/>
            <person name="Martin F."/>
        </authorList>
    </citation>
    <scope>NUCLEOTIDE SEQUENCE [LARGE SCALE GENOMIC DNA]</scope>
    <source>
        <strain evidence="2 3">Koide BX008</strain>
    </source>
</reference>
<dbReference type="OrthoDB" id="2847449at2759"/>
<accession>A0A0C2WE38</accession>
<dbReference type="AlphaFoldDB" id="A0A0C2WE38"/>
<proteinExistence type="predicted"/>
<name>A0A0C2WE38_AMAMK</name>
<feature type="compositionally biased region" description="Basic and acidic residues" evidence="1">
    <location>
        <begin position="232"/>
        <end position="245"/>
    </location>
</feature>
<sequence>MRILRSTGRLHEFALDQVPPPDKFSDADEYDAWYELDQAVLEFIHGSIDSDQLTNIPGGLEVNGMSDEDQTSADFWDNICSVYESHSYQSLNNLLRILHRKHAAENTDIPEHLFEMQKLRTQLANIEYVLDDHIFNGMIISSLPNSWDIYTTTIHGMHRSGDQRKSTRRHWSQRGHVSTVELISMLKTEYERRKQTETPSKVVDQTYHSGNITAHPNKKRIQIIPRTTANGRRMEDTVSRAKRGDTGQGIVKGKSPTDLKEEEGEIMLQMRQLHRTKRLNLCM</sequence>
<protein>
    <submittedName>
        <fullName evidence="2">Uncharacterized protein</fullName>
    </submittedName>
</protein>
<dbReference type="HOGENOM" id="CLU_983435_0_0_1"/>
<dbReference type="STRING" id="946122.A0A0C2WE38"/>
<evidence type="ECO:0000256" key="1">
    <source>
        <dbReference type="SAM" id="MobiDB-lite"/>
    </source>
</evidence>